<dbReference type="AlphaFoldDB" id="A0A161Y0T3"/>
<dbReference type="Gene3D" id="2.40.50.140">
    <property type="entry name" value="Nucleic acid-binding proteins"/>
    <property type="match status" value="2"/>
</dbReference>
<protein>
    <recommendedName>
        <fullName evidence="1">Replication protein A 70 kDa DNA-binding subunit B/D first OB fold domain-containing protein</fullName>
    </recommendedName>
</protein>
<evidence type="ECO:0000313" key="3">
    <source>
        <dbReference type="EMBL" id="WOG93719.1"/>
    </source>
</evidence>
<gene>
    <name evidence="2" type="ORF">DCAR_011502</name>
    <name evidence="3" type="ORF">DCAR_0313006</name>
</gene>
<organism evidence="2">
    <name type="scientific">Daucus carota subsp. sativus</name>
    <name type="common">Carrot</name>
    <dbReference type="NCBI Taxonomy" id="79200"/>
    <lineage>
        <taxon>Eukaryota</taxon>
        <taxon>Viridiplantae</taxon>
        <taxon>Streptophyta</taxon>
        <taxon>Embryophyta</taxon>
        <taxon>Tracheophyta</taxon>
        <taxon>Spermatophyta</taxon>
        <taxon>Magnoliopsida</taxon>
        <taxon>eudicotyledons</taxon>
        <taxon>Gunneridae</taxon>
        <taxon>Pentapetalae</taxon>
        <taxon>asterids</taxon>
        <taxon>campanulids</taxon>
        <taxon>Apiales</taxon>
        <taxon>Apiaceae</taxon>
        <taxon>Apioideae</taxon>
        <taxon>Scandiceae</taxon>
        <taxon>Daucinae</taxon>
        <taxon>Daucus</taxon>
        <taxon>Daucus sect. Daucus</taxon>
    </lineage>
</organism>
<proteinExistence type="predicted"/>
<dbReference type="PANTHER" id="PTHR47165:SF4">
    <property type="entry name" value="OS03G0429900 PROTEIN"/>
    <property type="match status" value="1"/>
</dbReference>
<evidence type="ECO:0000313" key="4">
    <source>
        <dbReference type="Proteomes" id="UP000077755"/>
    </source>
</evidence>
<dbReference type="InterPro" id="IPR003871">
    <property type="entry name" value="RFA1B/D_OB_1st"/>
</dbReference>
<accession>A0A161Y0T3</accession>
<dbReference type="Pfam" id="PF02721">
    <property type="entry name" value="DUF223"/>
    <property type="match status" value="1"/>
</dbReference>
<evidence type="ECO:0000259" key="1">
    <source>
        <dbReference type="Pfam" id="PF02721"/>
    </source>
</evidence>
<dbReference type="InterPro" id="IPR012340">
    <property type="entry name" value="NA-bd_OB-fold"/>
</dbReference>
<reference evidence="3" key="2">
    <citation type="submission" date="2022-03" db="EMBL/GenBank/DDBJ databases">
        <title>Draft title - Genomic analysis of global carrot germplasm unveils the trajectory of domestication and the origin of high carotenoid orange carrot.</title>
        <authorList>
            <person name="Iorizzo M."/>
            <person name="Ellison S."/>
            <person name="Senalik D."/>
            <person name="Macko-Podgorni A."/>
            <person name="Grzebelus D."/>
            <person name="Bostan H."/>
            <person name="Rolling W."/>
            <person name="Curaba J."/>
            <person name="Simon P."/>
        </authorList>
    </citation>
    <scope>NUCLEOTIDE SEQUENCE</scope>
    <source>
        <tissue evidence="3">Leaf</tissue>
    </source>
</reference>
<dbReference type="EMBL" id="LNRQ01000003">
    <property type="protein sequence ID" value="KZN02747.1"/>
    <property type="molecule type" value="Genomic_DNA"/>
</dbReference>
<dbReference type="Proteomes" id="UP000077755">
    <property type="component" value="Chromosome 3"/>
</dbReference>
<keyword evidence="4" id="KW-1185">Reference proteome</keyword>
<evidence type="ECO:0000313" key="2">
    <source>
        <dbReference type="EMBL" id="KZN02747.1"/>
    </source>
</evidence>
<feature type="domain" description="Replication protein A 70 kDa DNA-binding subunit B/D first OB fold" evidence="1">
    <location>
        <begin position="21"/>
        <end position="78"/>
    </location>
</feature>
<dbReference type="EMBL" id="CP093345">
    <property type="protein sequence ID" value="WOG93719.1"/>
    <property type="molecule type" value="Genomic_DNA"/>
</dbReference>
<reference evidence="2" key="1">
    <citation type="journal article" date="2016" name="Nat. Genet.">
        <title>A high-quality carrot genome assembly provides new insights into carotenoid accumulation and asterid genome evolution.</title>
        <authorList>
            <person name="Iorizzo M."/>
            <person name="Ellison S."/>
            <person name="Senalik D."/>
            <person name="Zeng P."/>
            <person name="Satapoomin P."/>
            <person name="Huang J."/>
            <person name="Bowman M."/>
            <person name="Iovene M."/>
            <person name="Sanseverino W."/>
            <person name="Cavagnaro P."/>
            <person name="Yildiz M."/>
            <person name="Macko-Podgorni A."/>
            <person name="Moranska E."/>
            <person name="Grzebelus E."/>
            <person name="Grzebelus D."/>
            <person name="Ashrafi H."/>
            <person name="Zheng Z."/>
            <person name="Cheng S."/>
            <person name="Spooner D."/>
            <person name="Van Deynze A."/>
            <person name="Simon P."/>
        </authorList>
    </citation>
    <scope>NUCLEOTIDE SEQUENCE [LARGE SCALE GENOMIC DNA]</scope>
    <source>
        <tissue evidence="2">Leaf</tissue>
    </source>
</reference>
<dbReference type="Gramene" id="KZN02747">
    <property type="protein sequence ID" value="KZN02747"/>
    <property type="gene ID" value="DCAR_011502"/>
</dbReference>
<sequence>MTSTMISALATNSDAYRIQEDHILAIMRNNQKSIFLQHLKEQAVYAITNFKVMPRPQSYRTVDMELAINFFYKTVIKEVLGDDVIPRYKFELKPFHSVASLVGEVKSLIDKASLSSTDATRNFFNIDYPPLNQLRDTLSVASEKGGVVLKRPTTMHFVAMDEQSVQQLTIKAVLELQIPMGKNQMRCLCEAEVVEILNGDGWYYECCATCARAVQKMEGKIFYPGCQEVKE</sequence>
<name>A0A161Y0T3_DAUCS</name>
<dbReference type="PANTHER" id="PTHR47165">
    <property type="entry name" value="OS03G0429900 PROTEIN"/>
    <property type="match status" value="1"/>
</dbReference>